<feature type="region of interest" description="Disordered" evidence="3">
    <location>
        <begin position="389"/>
        <end position="424"/>
    </location>
</feature>
<keyword evidence="2" id="KW-0067">ATP-binding</keyword>
<evidence type="ECO:0000259" key="4">
    <source>
        <dbReference type="SMART" id="SM00382"/>
    </source>
</evidence>
<dbReference type="Gene3D" id="1.10.8.60">
    <property type="match status" value="2"/>
</dbReference>
<dbReference type="FunFam" id="1.10.8.60:FF:000071">
    <property type="entry name" value="Cell division cycle-like protein"/>
    <property type="match status" value="1"/>
</dbReference>
<name>M9MBT8_PSEA3</name>
<gene>
    <name evidence="5" type="ORF">PANT_8c00005</name>
</gene>
<accession>M9MBT8</accession>
<dbReference type="Pfam" id="PF00004">
    <property type="entry name" value="AAA"/>
    <property type="match status" value="2"/>
</dbReference>
<dbReference type="Proteomes" id="UP000011976">
    <property type="component" value="Unassembled WGS sequence"/>
</dbReference>
<dbReference type="InterPro" id="IPR027417">
    <property type="entry name" value="P-loop_NTPase"/>
</dbReference>
<dbReference type="GO" id="GO:0005737">
    <property type="term" value="C:cytoplasm"/>
    <property type="evidence" value="ECO:0007669"/>
    <property type="project" value="TreeGrafter"/>
</dbReference>
<dbReference type="CDD" id="cd19511">
    <property type="entry name" value="RecA-like_CDC48_r2-like"/>
    <property type="match status" value="1"/>
</dbReference>
<dbReference type="InterPro" id="IPR041569">
    <property type="entry name" value="AAA_lid_3"/>
</dbReference>
<evidence type="ECO:0000256" key="3">
    <source>
        <dbReference type="SAM" id="MobiDB-lite"/>
    </source>
</evidence>
<dbReference type="SUPFAM" id="SSF52540">
    <property type="entry name" value="P-loop containing nucleoside triphosphate hydrolases"/>
    <property type="match status" value="2"/>
</dbReference>
<dbReference type="InterPro" id="IPR003959">
    <property type="entry name" value="ATPase_AAA_core"/>
</dbReference>
<evidence type="ECO:0000256" key="1">
    <source>
        <dbReference type="ARBA" id="ARBA00022741"/>
    </source>
</evidence>
<evidence type="ECO:0000313" key="6">
    <source>
        <dbReference type="Proteomes" id="UP000011976"/>
    </source>
</evidence>
<dbReference type="InterPro" id="IPR003593">
    <property type="entry name" value="AAA+_ATPase"/>
</dbReference>
<organism evidence="5 6">
    <name type="scientific">Pseudozyma antarctica (strain T-34)</name>
    <name type="common">Yeast</name>
    <name type="synonym">Candida antarctica</name>
    <dbReference type="NCBI Taxonomy" id="1151754"/>
    <lineage>
        <taxon>Eukaryota</taxon>
        <taxon>Fungi</taxon>
        <taxon>Dikarya</taxon>
        <taxon>Basidiomycota</taxon>
        <taxon>Ustilaginomycotina</taxon>
        <taxon>Ustilaginomycetes</taxon>
        <taxon>Ustilaginales</taxon>
        <taxon>Ustilaginaceae</taxon>
        <taxon>Moesziomyces</taxon>
    </lineage>
</organism>
<sequence>MSGAEPASPSVVGAPHRVRIVGSSAAASSSSRNKLLLPPDSIRTLRLQTGDAAIILAEGSEDAGFLVGSVWPSFTLEAGTVRLPTAAHIPASLQAGQRAVVLPLQTAHSAMPLKRPPTAVRLSLTPATAAPAASDPHHDPSKLGKSDRQMLTVHAKECLADLECIHLGQVFSLGFHGQVYSFAISSVMDIDGQNGCEVSLSASTPRSTATSTTTRASTITRATAVSIVAAGKESTDSTNAASISKEDPYSKLGGLDRQIAEIKTLIEMPLMSPEIFVQYGLKPPKGVLLYGPPGTGKTSLARAVAAATGSSYLTINGPELSSAFHGETESKLRDIFKEARRKSPCIIIIDEIDALAPRREGGSGDGSNADGAGEVERRVVAQLLTLLDGMEDGGGEDSEDDHIDEEQQGGAASPSESGQKIASGVDKPPARVVILAATNRPNAIDPALRRYGRLDREIEIGVPDKHARQDILRTLVQPVPNNLTAEQVNDLAGRTHGFVGADLSALVREAGMRAVRRTFARQQSKSDQLDVQLQSMSLSQASPSAPAVQGHMDRVTAADLLAALSVVRPSAMREIFLEPPKVYWSDIAGSATPSSGGSGALSTKSVQAQVRELVEWPIKHAASFARLGVSPPRGVLLYGPPGCSKTLIARALATESGLNFLAVKGPELYSKYVGESERAIRETFKKARAAAPSIVFFDEIDALSSSRDGEQSGGDALNSRIIATLLNEMDGIEAMPDVIVVGATNRPQSLDPALLRPGRLDRLVYVGPPDHNARMQILRTRMAKMAVAEDAVDLDKLAQMTEGCSGAEVVSVCQEAGLLAMDEDINCDKVSPAYPFRSCPRSFLLTLSLFGVVSLASCCHRSSSSTSRAQRPR</sequence>
<dbReference type="InterPro" id="IPR050168">
    <property type="entry name" value="AAA_ATPase_domain"/>
</dbReference>
<reference evidence="6" key="1">
    <citation type="journal article" date="2013" name="Genome Announc.">
        <title>Genome sequence of the basidiomycetous yeast Pseudozyma antarctica T-34, a producer of the glycolipid biosurfactants mannosylerythritol lipids.</title>
        <authorList>
            <person name="Morita T."/>
            <person name="Koike H."/>
            <person name="Koyama Y."/>
            <person name="Hagiwara H."/>
            <person name="Ito E."/>
            <person name="Fukuoka T."/>
            <person name="Imura T."/>
            <person name="Machida M."/>
            <person name="Kitamoto D."/>
        </authorList>
    </citation>
    <scope>NUCLEOTIDE SEQUENCE [LARGE SCALE GENOMIC DNA]</scope>
    <source>
        <strain evidence="6">T-34</strain>
    </source>
</reference>
<protein>
    <submittedName>
        <fullName evidence="5">AAA+-type ATPase</fullName>
    </submittedName>
</protein>
<dbReference type="OrthoDB" id="27435at2759"/>
<evidence type="ECO:0000256" key="2">
    <source>
        <dbReference type="ARBA" id="ARBA00022840"/>
    </source>
</evidence>
<dbReference type="AlphaFoldDB" id="M9MBT8"/>
<dbReference type="PANTHER" id="PTHR23077">
    <property type="entry name" value="AAA-FAMILY ATPASE"/>
    <property type="match status" value="1"/>
</dbReference>
<evidence type="ECO:0000313" key="5">
    <source>
        <dbReference type="EMBL" id="GAC72973.1"/>
    </source>
</evidence>
<dbReference type="FunFam" id="3.40.50.300:FF:001474">
    <property type="entry name" value="Putative AAA family ATPase"/>
    <property type="match status" value="1"/>
</dbReference>
<proteinExistence type="predicted"/>
<keyword evidence="1" id="KW-0547">Nucleotide-binding</keyword>
<dbReference type="GO" id="GO:0005524">
    <property type="term" value="F:ATP binding"/>
    <property type="evidence" value="ECO:0007669"/>
    <property type="project" value="UniProtKB-KW"/>
</dbReference>
<dbReference type="PANTHER" id="PTHR23077:SF27">
    <property type="entry name" value="ATPASE FAMILY GENE 2 PROTEIN HOMOLOG A"/>
    <property type="match status" value="1"/>
</dbReference>
<dbReference type="PROSITE" id="PS00674">
    <property type="entry name" value="AAA"/>
    <property type="match status" value="2"/>
</dbReference>
<feature type="domain" description="AAA+ ATPase" evidence="4">
    <location>
        <begin position="283"/>
        <end position="464"/>
    </location>
</feature>
<feature type="domain" description="AAA+ ATPase" evidence="4">
    <location>
        <begin position="631"/>
        <end position="770"/>
    </location>
</feature>
<dbReference type="InterPro" id="IPR003960">
    <property type="entry name" value="ATPase_AAA_CS"/>
</dbReference>
<feature type="compositionally biased region" description="Acidic residues" evidence="3">
    <location>
        <begin position="389"/>
        <end position="407"/>
    </location>
</feature>
<dbReference type="EMBL" id="DF196774">
    <property type="protein sequence ID" value="GAC72973.1"/>
    <property type="molecule type" value="Genomic_DNA"/>
</dbReference>
<dbReference type="SMART" id="SM00382">
    <property type="entry name" value="AAA"/>
    <property type="match status" value="2"/>
</dbReference>
<dbReference type="Pfam" id="PF17862">
    <property type="entry name" value="AAA_lid_3"/>
    <property type="match status" value="2"/>
</dbReference>
<dbReference type="STRING" id="1151754.M9MBT8"/>
<dbReference type="Gene3D" id="3.40.50.300">
    <property type="entry name" value="P-loop containing nucleotide triphosphate hydrolases"/>
    <property type="match status" value="2"/>
</dbReference>
<dbReference type="GO" id="GO:0016887">
    <property type="term" value="F:ATP hydrolysis activity"/>
    <property type="evidence" value="ECO:0007669"/>
    <property type="project" value="InterPro"/>
</dbReference>